<keyword evidence="1" id="KW-0732">Signal</keyword>
<dbReference type="InterPro" id="IPR001763">
    <property type="entry name" value="Rhodanese-like_dom"/>
</dbReference>
<dbReference type="Gene3D" id="3.40.250.10">
    <property type="entry name" value="Rhodanese-like domain"/>
    <property type="match status" value="1"/>
</dbReference>
<dbReference type="PANTHER" id="PTHR45431">
    <property type="entry name" value="RHODANESE-LIKE DOMAIN-CONTAINING PROTEIN 15, CHLOROPLASTIC"/>
    <property type="match status" value="1"/>
</dbReference>
<organism evidence="3 4">
    <name type="scientific">Methylomonas aurea</name>
    <dbReference type="NCBI Taxonomy" id="2952224"/>
    <lineage>
        <taxon>Bacteria</taxon>
        <taxon>Pseudomonadati</taxon>
        <taxon>Pseudomonadota</taxon>
        <taxon>Gammaproteobacteria</taxon>
        <taxon>Methylococcales</taxon>
        <taxon>Methylococcaceae</taxon>
        <taxon>Methylomonas</taxon>
    </lineage>
</organism>
<dbReference type="InterPro" id="IPR036873">
    <property type="entry name" value="Rhodanese-like_dom_sf"/>
</dbReference>
<proteinExistence type="predicted"/>
<reference evidence="3 4" key="1">
    <citation type="submission" date="2022-07" db="EMBL/GenBank/DDBJ databases">
        <title>Methylomonas rivi sp. nov., Methylomonas rosea sp. nov., Methylomonas aureus sp. nov. and Methylomonas subterranea sp. nov., four novel methanotrophs isolated from a freshwater creek and the deep terrestrial subsurface.</title>
        <authorList>
            <person name="Abin C."/>
            <person name="Sankaranarayanan K."/>
            <person name="Garner C."/>
            <person name="Sindelar R."/>
            <person name="Kotary K."/>
            <person name="Garner R."/>
            <person name="Barclay S."/>
            <person name="Lawson P."/>
            <person name="Krumholz L."/>
        </authorList>
    </citation>
    <scope>NUCLEOTIDE SEQUENCE [LARGE SCALE GENOMIC DNA]</scope>
    <source>
        <strain evidence="3 4">SURF-1</strain>
    </source>
</reference>
<protein>
    <submittedName>
        <fullName evidence="3">Rhodanese-like domain-containing protein</fullName>
    </submittedName>
</protein>
<keyword evidence="4" id="KW-1185">Reference proteome</keyword>
<dbReference type="Proteomes" id="UP001524569">
    <property type="component" value="Unassembled WGS sequence"/>
</dbReference>
<dbReference type="RefSeq" id="WP_256609304.1">
    <property type="nucleotide sequence ID" value="NZ_JANIBM010000002.1"/>
</dbReference>
<dbReference type="SMART" id="SM00450">
    <property type="entry name" value="RHOD"/>
    <property type="match status" value="1"/>
</dbReference>
<dbReference type="SUPFAM" id="SSF52821">
    <property type="entry name" value="Rhodanese/Cell cycle control phosphatase"/>
    <property type="match status" value="1"/>
</dbReference>
<dbReference type="EMBL" id="JANIBM010000002">
    <property type="protein sequence ID" value="MCQ8179923.1"/>
    <property type="molecule type" value="Genomic_DNA"/>
</dbReference>
<name>A0ABT1UCJ5_9GAMM</name>
<feature type="chain" id="PRO_5046388586" evidence="1">
    <location>
        <begin position="24"/>
        <end position="269"/>
    </location>
</feature>
<feature type="domain" description="Rhodanese" evidence="2">
    <location>
        <begin position="71"/>
        <end position="198"/>
    </location>
</feature>
<dbReference type="InterPro" id="IPR052367">
    <property type="entry name" value="Thiosulfate_ST/Rhodanese-like"/>
</dbReference>
<accession>A0ABT1UCJ5</accession>
<evidence type="ECO:0000259" key="2">
    <source>
        <dbReference type="PROSITE" id="PS50206"/>
    </source>
</evidence>
<dbReference type="CDD" id="cd00158">
    <property type="entry name" value="RHOD"/>
    <property type="match status" value="1"/>
</dbReference>
<comment type="caution">
    <text evidence="3">The sequence shown here is derived from an EMBL/GenBank/DDBJ whole genome shotgun (WGS) entry which is preliminary data.</text>
</comment>
<gene>
    <name evidence="3" type="ORF">NP603_02270</name>
</gene>
<evidence type="ECO:0000256" key="1">
    <source>
        <dbReference type="SAM" id="SignalP"/>
    </source>
</evidence>
<dbReference type="Pfam" id="PF00581">
    <property type="entry name" value="Rhodanese"/>
    <property type="match status" value="1"/>
</dbReference>
<dbReference type="PANTHER" id="PTHR45431:SF3">
    <property type="entry name" value="RHODANESE-LIKE DOMAIN-CONTAINING PROTEIN 15, CHLOROPLASTIC"/>
    <property type="match status" value="1"/>
</dbReference>
<sequence length="269" mass="29815">MKQSLTIAILSVLGTGYAATATAETTGNRYGYPVLYHSEISSARAWLDVSQNRWNEEAKQHDDDIGDSEHSRKKPVILDVRRIEEYVAGHPVGAYSIPFPHVTGSPSQANDQTDYIGYDISVDPEVGFLLDQSAKDGTLPIQNFVDYVESLFPDKDQPLYILCATGHRSVQAANALAKYGNYTNVRNIWEGYNGQPKYAYTGATPTQPLVALDLNNDGVVNGDDRDGWAFYQGLPTETKLQKNKLYRPLLSLYPVKAKPGHKSKRDADD</sequence>
<dbReference type="PROSITE" id="PS50206">
    <property type="entry name" value="RHODANESE_3"/>
    <property type="match status" value="1"/>
</dbReference>
<feature type="signal peptide" evidence="1">
    <location>
        <begin position="1"/>
        <end position="23"/>
    </location>
</feature>
<evidence type="ECO:0000313" key="3">
    <source>
        <dbReference type="EMBL" id="MCQ8179923.1"/>
    </source>
</evidence>
<evidence type="ECO:0000313" key="4">
    <source>
        <dbReference type="Proteomes" id="UP001524569"/>
    </source>
</evidence>